<dbReference type="InterPro" id="IPR005522">
    <property type="entry name" value="IPK"/>
</dbReference>
<dbReference type="GO" id="GO:0000828">
    <property type="term" value="F:inositol hexakisphosphate kinase activity"/>
    <property type="evidence" value="ECO:0007669"/>
    <property type="project" value="TreeGrafter"/>
</dbReference>
<evidence type="ECO:0000256" key="3">
    <source>
        <dbReference type="ARBA" id="ARBA00022777"/>
    </source>
</evidence>
<accession>A0A8K1CBL1</accession>
<evidence type="ECO:0000256" key="2">
    <source>
        <dbReference type="ARBA" id="ARBA00022679"/>
    </source>
</evidence>
<feature type="compositionally biased region" description="Pro residues" evidence="5">
    <location>
        <begin position="151"/>
        <end position="165"/>
    </location>
</feature>
<evidence type="ECO:0000313" key="7">
    <source>
        <dbReference type="Proteomes" id="UP000794436"/>
    </source>
</evidence>
<keyword evidence="7" id="KW-1185">Reference proteome</keyword>
<dbReference type="EMBL" id="SPLM01000108">
    <property type="protein sequence ID" value="TMW60369.1"/>
    <property type="molecule type" value="Genomic_DNA"/>
</dbReference>
<comment type="caution">
    <text evidence="6">The sequence shown here is derived from an EMBL/GenBank/DDBJ whole genome shotgun (WGS) entry which is preliminary data.</text>
</comment>
<evidence type="ECO:0000256" key="5">
    <source>
        <dbReference type="SAM" id="MobiDB-lite"/>
    </source>
</evidence>
<keyword evidence="2 4" id="KW-0808">Transferase</keyword>
<dbReference type="Pfam" id="PF03770">
    <property type="entry name" value="IPK"/>
    <property type="match status" value="1"/>
</dbReference>
<feature type="region of interest" description="Disordered" evidence="5">
    <location>
        <begin position="205"/>
        <end position="230"/>
    </location>
</feature>
<evidence type="ECO:0000256" key="4">
    <source>
        <dbReference type="RuleBase" id="RU363090"/>
    </source>
</evidence>
<protein>
    <recommendedName>
        <fullName evidence="4">Kinase</fullName>
        <ecNumber evidence="4">2.7.-.-</ecNumber>
    </recommendedName>
</protein>
<dbReference type="GO" id="GO:0005737">
    <property type="term" value="C:cytoplasm"/>
    <property type="evidence" value="ECO:0007669"/>
    <property type="project" value="TreeGrafter"/>
</dbReference>
<dbReference type="GO" id="GO:0005634">
    <property type="term" value="C:nucleus"/>
    <property type="evidence" value="ECO:0007669"/>
    <property type="project" value="TreeGrafter"/>
</dbReference>
<comment type="similarity">
    <text evidence="1 4">Belongs to the inositol phosphokinase (IPK) family.</text>
</comment>
<evidence type="ECO:0000256" key="1">
    <source>
        <dbReference type="ARBA" id="ARBA00007374"/>
    </source>
</evidence>
<dbReference type="GO" id="GO:0032958">
    <property type="term" value="P:inositol phosphate biosynthetic process"/>
    <property type="evidence" value="ECO:0007669"/>
    <property type="project" value="InterPro"/>
</dbReference>
<dbReference type="PANTHER" id="PTHR12400">
    <property type="entry name" value="INOSITOL POLYPHOSPHATE KINASE"/>
    <property type="match status" value="1"/>
</dbReference>
<organism evidence="6 7">
    <name type="scientific">Pythium oligandrum</name>
    <name type="common">Mycoparasitic fungus</name>
    <dbReference type="NCBI Taxonomy" id="41045"/>
    <lineage>
        <taxon>Eukaryota</taxon>
        <taxon>Sar</taxon>
        <taxon>Stramenopiles</taxon>
        <taxon>Oomycota</taxon>
        <taxon>Peronosporomycetes</taxon>
        <taxon>Pythiales</taxon>
        <taxon>Pythiaceae</taxon>
        <taxon>Pythium</taxon>
    </lineage>
</organism>
<dbReference type="SUPFAM" id="SSF56104">
    <property type="entry name" value="SAICAR synthase-like"/>
    <property type="match status" value="1"/>
</dbReference>
<dbReference type="Proteomes" id="UP000794436">
    <property type="component" value="Unassembled WGS sequence"/>
</dbReference>
<evidence type="ECO:0000313" key="6">
    <source>
        <dbReference type="EMBL" id="TMW60369.1"/>
    </source>
</evidence>
<sequence length="441" mass="48071">MQVASEDEGRKLASVGEASVGKSSGDEGENGALSDSEDAAIQNQVVARSNMGTAFYLFNHQAGGHKPFLRSGRGEVCKPAIPLELKFYQALDTRFPQLKPFVPPFVGVITVELHPMTPVVVPCDREKAETSENAVAVAGERLGKVNLSSTSPPPPPIVDTTPPPAQTKKRRLGAGIFSGSPTSPTRSFLSTTSYSAKLWRKERNSITSKAKGASTSSANSNSLQRSNSSAVVTTTPQEYLVLGDLTQHYSRPCVLDVKMGTRQHGEDATPAKVKSHSAKCAATTSLSLGLRICGMQIYDEVEQRYILWDKHWGRQLKTDDIEPALSTYLTKASGLHWESLEALLHKLLELKRVITTTTGVRFWGASLLLIYEGDLRHAQRRESIHFIDFAHSQISDELVTPDEGLLLGLTNMATFLSNILARRPKDQDVSGEADVTTTEEN</sequence>
<keyword evidence="3 4" id="KW-0418">Kinase</keyword>
<dbReference type="AlphaFoldDB" id="A0A8K1CBL1"/>
<feature type="region of interest" description="Disordered" evidence="5">
    <location>
        <begin position="145"/>
        <end position="166"/>
    </location>
</feature>
<name>A0A8K1CBL1_PYTOL</name>
<gene>
    <name evidence="6" type="ORF">Poli38472_000411</name>
</gene>
<dbReference type="PANTHER" id="PTHR12400:SF21">
    <property type="entry name" value="KINASE"/>
    <property type="match status" value="1"/>
</dbReference>
<dbReference type="GO" id="GO:0046854">
    <property type="term" value="P:phosphatidylinositol phosphate biosynthetic process"/>
    <property type="evidence" value="ECO:0007669"/>
    <property type="project" value="TreeGrafter"/>
</dbReference>
<proteinExistence type="inferred from homology"/>
<dbReference type="InterPro" id="IPR038286">
    <property type="entry name" value="IPK_sf"/>
</dbReference>
<dbReference type="OrthoDB" id="2573163at2759"/>
<reference evidence="6" key="1">
    <citation type="submission" date="2019-03" db="EMBL/GenBank/DDBJ databases">
        <title>Long read genome sequence of the mycoparasitic Pythium oligandrum ATCC 38472 isolated from sugarbeet rhizosphere.</title>
        <authorList>
            <person name="Gaulin E."/>
        </authorList>
    </citation>
    <scope>NUCLEOTIDE SEQUENCE</scope>
    <source>
        <strain evidence="6">ATCC 38472_TT</strain>
    </source>
</reference>
<feature type="region of interest" description="Disordered" evidence="5">
    <location>
        <begin position="1"/>
        <end position="36"/>
    </location>
</feature>
<dbReference type="EC" id="2.7.-.-" evidence="4"/>
<dbReference type="Gene3D" id="3.30.470.160">
    <property type="entry name" value="Inositol polyphosphate kinase"/>
    <property type="match status" value="1"/>
</dbReference>